<dbReference type="Pfam" id="PF14559">
    <property type="entry name" value="TPR_19"/>
    <property type="match status" value="1"/>
</dbReference>
<organism evidence="2 3">
    <name type="scientific">Hydrogenobacter hydrogenophilus</name>
    <dbReference type="NCBI Taxonomy" id="35835"/>
    <lineage>
        <taxon>Bacteria</taxon>
        <taxon>Pseudomonadati</taxon>
        <taxon>Aquificota</taxon>
        <taxon>Aquificia</taxon>
        <taxon>Aquificales</taxon>
        <taxon>Aquificaceae</taxon>
        <taxon>Hydrogenobacter</taxon>
    </lineage>
</organism>
<evidence type="ECO:0000313" key="3">
    <source>
        <dbReference type="Proteomes" id="UP000218627"/>
    </source>
</evidence>
<keyword evidence="3" id="KW-1185">Reference proteome</keyword>
<dbReference type="Proteomes" id="UP000218627">
    <property type="component" value="Unassembled WGS sequence"/>
</dbReference>
<accession>A0A285P049</accession>
<proteinExistence type="predicted"/>
<reference evidence="3" key="1">
    <citation type="submission" date="2017-09" db="EMBL/GenBank/DDBJ databases">
        <authorList>
            <person name="Varghese N."/>
            <person name="Submissions S."/>
        </authorList>
    </citation>
    <scope>NUCLEOTIDE SEQUENCE [LARGE SCALE GENOMIC DNA]</scope>
    <source>
        <strain evidence="3">DSM 2913</strain>
    </source>
</reference>
<evidence type="ECO:0000313" key="2">
    <source>
        <dbReference type="EMBL" id="SNZ15100.1"/>
    </source>
</evidence>
<evidence type="ECO:0000256" key="1">
    <source>
        <dbReference type="PROSITE-ProRule" id="PRU00339"/>
    </source>
</evidence>
<name>A0A285P049_9AQUI</name>
<dbReference type="Gene3D" id="1.25.40.10">
    <property type="entry name" value="Tetratricopeptide repeat domain"/>
    <property type="match status" value="1"/>
</dbReference>
<dbReference type="OrthoDB" id="15267at2"/>
<dbReference type="PROSITE" id="PS50005">
    <property type="entry name" value="TPR"/>
    <property type="match status" value="1"/>
</dbReference>
<sequence>MKDYRGPFSKMGEGLVEKYIEDLKKELEQKPDDPQLNFKLGVAYVRLKRIDEARNVYKKLKSLDPQLAKELLDIIYEV</sequence>
<keyword evidence="1" id="KW-0802">TPR repeat</keyword>
<dbReference type="InterPro" id="IPR019734">
    <property type="entry name" value="TPR_rpt"/>
</dbReference>
<gene>
    <name evidence="2" type="ORF">SAMN06265353_1284</name>
</gene>
<dbReference type="SUPFAM" id="SSF48452">
    <property type="entry name" value="TPR-like"/>
    <property type="match status" value="1"/>
</dbReference>
<dbReference type="AlphaFoldDB" id="A0A285P049"/>
<dbReference type="EMBL" id="OBEN01000007">
    <property type="protein sequence ID" value="SNZ15100.1"/>
    <property type="molecule type" value="Genomic_DNA"/>
</dbReference>
<dbReference type="RefSeq" id="WP_096602549.1">
    <property type="nucleotide sequence ID" value="NZ_OBEN01000007.1"/>
</dbReference>
<feature type="repeat" description="TPR" evidence="1">
    <location>
        <begin position="34"/>
        <end position="67"/>
    </location>
</feature>
<protein>
    <submittedName>
        <fullName evidence="2">Tetratricopeptide repeat-containing protein</fullName>
    </submittedName>
</protein>
<dbReference type="InterPro" id="IPR011990">
    <property type="entry name" value="TPR-like_helical_dom_sf"/>
</dbReference>